<gene>
    <name evidence="7" type="ORF">Krac_3134</name>
</gene>
<evidence type="ECO:0000256" key="4">
    <source>
        <dbReference type="PROSITE-ProRule" id="PRU01248"/>
    </source>
</evidence>
<dbReference type="PROSITE" id="PS51898">
    <property type="entry name" value="TYR_RECOMBINASE"/>
    <property type="match status" value="1"/>
</dbReference>
<dbReference type="GO" id="GO:0006310">
    <property type="term" value="P:DNA recombination"/>
    <property type="evidence" value="ECO:0007669"/>
    <property type="project" value="UniProtKB-KW"/>
</dbReference>
<feature type="domain" description="Tyr recombinase" evidence="5">
    <location>
        <begin position="181"/>
        <end position="373"/>
    </location>
</feature>
<protein>
    <submittedName>
        <fullName evidence="7">Integrase family protein</fullName>
    </submittedName>
</protein>
<reference evidence="7 8" key="1">
    <citation type="journal article" date="2011" name="Stand. Genomic Sci.">
        <title>Non-contiguous finished genome sequence and contextual data of the filamentous soil bacterium Ktedonobacter racemifer type strain (SOSP1-21).</title>
        <authorList>
            <person name="Chang Y.J."/>
            <person name="Land M."/>
            <person name="Hauser L."/>
            <person name="Chertkov O."/>
            <person name="Del Rio T.G."/>
            <person name="Nolan M."/>
            <person name="Copeland A."/>
            <person name="Tice H."/>
            <person name="Cheng J.F."/>
            <person name="Lucas S."/>
            <person name="Han C."/>
            <person name="Goodwin L."/>
            <person name="Pitluck S."/>
            <person name="Ivanova N."/>
            <person name="Ovchinikova G."/>
            <person name="Pati A."/>
            <person name="Chen A."/>
            <person name="Palaniappan K."/>
            <person name="Mavromatis K."/>
            <person name="Liolios K."/>
            <person name="Brettin T."/>
            <person name="Fiebig A."/>
            <person name="Rohde M."/>
            <person name="Abt B."/>
            <person name="Goker M."/>
            <person name="Detter J.C."/>
            <person name="Woyke T."/>
            <person name="Bristow J."/>
            <person name="Eisen J.A."/>
            <person name="Markowitz V."/>
            <person name="Hugenholtz P."/>
            <person name="Kyrpides N.C."/>
            <person name="Klenk H.P."/>
            <person name="Lapidus A."/>
        </authorList>
    </citation>
    <scope>NUCLEOTIDE SEQUENCE [LARGE SCALE GENOMIC DNA]</scope>
    <source>
        <strain evidence="8">DSM 44963</strain>
    </source>
</reference>
<dbReference type="eggNOG" id="COG4974">
    <property type="taxonomic scope" value="Bacteria"/>
</dbReference>
<evidence type="ECO:0000313" key="7">
    <source>
        <dbReference type="EMBL" id="EFH82330.1"/>
    </source>
</evidence>
<evidence type="ECO:0000256" key="3">
    <source>
        <dbReference type="ARBA" id="ARBA00023172"/>
    </source>
</evidence>
<keyword evidence="3" id="KW-0233">DNA recombination</keyword>
<dbReference type="Gene3D" id="1.10.443.10">
    <property type="entry name" value="Intergrase catalytic core"/>
    <property type="match status" value="1"/>
</dbReference>
<sequence>MKVQRTKQNDCSEVSYQLLDGNDQPIEAVSGFMRHLHARGFSPNTQAAYAYDLLHFMSFLEQQQLTYLDFTPIHALDLLAYLRAVPNRKQVQRLGLVLCTTEASQPATHLSASSINRILAAVSSFYEYLILSGRLSGRENPIQKTDDPVTARVPTRHQPFMGHASQQRPIRRVVRVKTISRVPRPMSEEQITALLGSLRNCRDKAMILLMLQGGLRPGEILNLHLEDIQYGKRRVIVRYRDDHPKGVRTKSRRERVVDLYEPETLLTLSTYVMQERPQEGESSLVFLVGGQGKRRLEPLGYHALVKLFERHCERLSIREPWVTPHALRHTHATRMWEGGMRELALQKRLGHASPESTRMYTQVSDPMMVVEYQRALGKGESQ</sequence>
<evidence type="ECO:0000256" key="1">
    <source>
        <dbReference type="ARBA" id="ARBA00022908"/>
    </source>
</evidence>
<dbReference type="InterPro" id="IPR044068">
    <property type="entry name" value="CB"/>
</dbReference>
<dbReference type="InParanoid" id="D6U0J0"/>
<dbReference type="EMBL" id="ADVG01000004">
    <property type="protein sequence ID" value="EFH82330.1"/>
    <property type="molecule type" value="Genomic_DNA"/>
</dbReference>
<dbReference type="SUPFAM" id="SSF56349">
    <property type="entry name" value="DNA breaking-rejoining enzymes"/>
    <property type="match status" value="1"/>
</dbReference>
<dbReference type="PANTHER" id="PTHR30349:SF81">
    <property type="entry name" value="TYROSINE RECOMBINASE XERC"/>
    <property type="match status" value="1"/>
</dbReference>
<accession>D6U0J0</accession>
<dbReference type="OrthoDB" id="9785687at2"/>
<dbReference type="InterPro" id="IPR013762">
    <property type="entry name" value="Integrase-like_cat_sf"/>
</dbReference>
<dbReference type="AlphaFoldDB" id="D6U0J0"/>
<dbReference type="STRING" id="485913.Krac_3134"/>
<keyword evidence="1" id="KW-0229">DNA integration</keyword>
<dbReference type="RefSeq" id="WP_007920371.1">
    <property type="nucleotide sequence ID" value="NZ_ADVG01000004.1"/>
</dbReference>
<evidence type="ECO:0000313" key="8">
    <source>
        <dbReference type="Proteomes" id="UP000004508"/>
    </source>
</evidence>
<keyword evidence="2 4" id="KW-0238">DNA-binding</keyword>
<dbReference type="Pfam" id="PF02899">
    <property type="entry name" value="Phage_int_SAM_1"/>
    <property type="match status" value="1"/>
</dbReference>
<dbReference type="PANTHER" id="PTHR30349">
    <property type="entry name" value="PHAGE INTEGRASE-RELATED"/>
    <property type="match status" value="1"/>
</dbReference>
<dbReference type="InterPro" id="IPR004107">
    <property type="entry name" value="Integrase_SAM-like_N"/>
</dbReference>
<dbReference type="Proteomes" id="UP000004508">
    <property type="component" value="Unassembled WGS sequence"/>
</dbReference>
<dbReference type="InterPro" id="IPR011010">
    <property type="entry name" value="DNA_brk_join_enz"/>
</dbReference>
<feature type="domain" description="Core-binding (CB)" evidence="6">
    <location>
        <begin position="23"/>
        <end position="130"/>
    </location>
</feature>
<dbReference type="Pfam" id="PF00589">
    <property type="entry name" value="Phage_integrase"/>
    <property type="match status" value="1"/>
</dbReference>
<comment type="caution">
    <text evidence="7">The sequence shown here is derived from an EMBL/GenBank/DDBJ whole genome shotgun (WGS) entry which is preliminary data.</text>
</comment>
<organism evidence="7 8">
    <name type="scientific">Ktedonobacter racemifer DSM 44963</name>
    <dbReference type="NCBI Taxonomy" id="485913"/>
    <lineage>
        <taxon>Bacteria</taxon>
        <taxon>Bacillati</taxon>
        <taxon>Chloroflexota</taxon>
        <taxon>Ktedonobacteria</taxon>
        <taxon>Ktedonobacterales</taxon>
        <taxon>Ktedonobacteraceae</taxon>
        <taxon>Ktedonobacter</taxon>
    </lineage>
</organism>
<name>D6U0J0_KTERA</name>
<keyword evidence="8" id="KW-1185">Reference proteome</keyword>
<dbReference type="InterPro" id="IPR002104">
    <property type="entry name" value="Integrase_catalytic"/>
</dbReference>
<evidence type="ECO:0000259" key="5">
    <source>
        <dbReference type="PROSITE" id="PS51898"/>
    </source>
</evidence>
<dbReference type="InterPro" id="IPR010998">
    <property type="entry name" value="Integrase_recombinase_N"/>
</dbReference>
<dbReference type="GO" id="GO:0015074">
    <property type="term" value="P:DNA integration"/>
    <property type="evidence" value="ECO:0007669"/>
    <property type="project" value="UniProtKB-KW"/>
</dbReference>
<evidence type="ECO:0000256" key="2">
    <source>
        <dbReference type="ARBA" id="ARBA00023125"/>
    </source>
</evidence>
<dbReference type="Gene3D" id="1.10.150.130">
    <property type="match status" value="1"/>
</dbReference>
<dbReference type="PROSITE" id="PS51900">
    <property type="entry name" value="CB"/>
    <property type="match status" value="1"/>
</dbReference>
<evidence type="ECO:0000259" key="6">
    <source>
        <dbReference type="PROSITE" id="PS51900"/>
    </source>
</evidence>
<dbReference type="GO" id="GO:0003677">
    <property type="term" value="F:DNA binding"/>
    <property type="evidence" value="ECO:0007669"/>
    <property type="project" value="UniProtKB-UniRule"/>
</dbReference>
<dbReference type="InterPro" id="IPR050090">
    <property type="entry name" value="Tyrosine_recombinase_XerCD"/>
</dbReference>
<proteinExistence type="predicted"/>